<feature type="region of interest" description="Disordered" evidence="4">
    <location>
        <begin position="61"/>
        <end position="91"/>
    </location>
</feature>
<evidence type="ECO:0000313" key="7">
    <source>
        <dbReference type="Proteomes" id="UP001596391"/>
    </source>
</evidence>
<evidence type="ECO:0000256" key="2">
    <source>
        <dbReference type="ARBA" id="ARBA00023136"/>
    </source>
</evidence>
<proteinExistence type="predicted"/>
<evidence type="ECO:0000256" key="1">
    <source>
        <dbReference type="ARBA" id="ARBA00004442"/>
    </source>
</evidence>
<comment type="subcellular location">
    <subcellularLocation>
        <location evidence="1">Cell outer membrane</location>
    </subcellularLocation>
</comment>
<protein>
    <submittedName>
        <fullName evidence="6">Carboxypeptidase regulatory-like domain-containing protein</fullName>
    </submittedName>
</protein>
<evidence type="ECO:0000256" key="3">
    <source>
        <dbReference type="ARBA" id="ARBA00023237"/>
    </source>
</evidence>
<accession>A0ABW1ZC22</accession>
<dbReference type="RefSeq" id="WP_390235607.1">
    <property type="nucleotide sequence ID" value="NZ_JBHSWI010000001.1"/>
</dbReference>
<name>A0ABW1ZC22_9BACT</name>
<feature type="domain" description="TonB-dependent transporter Oar-like beta-barrel" evidence="5">
    <location>
        <begin position="98"/>
        <end position="966"/>
    </location>
</feature>
<organism evidence="6 7">
    <name type="scientific">Granulicella cerasi</name>
    <dbReference type="NCBI Taxonomy" id="741063"/>
    <lineage>
        <taxon>Bacteria</taxon>
        <taxon>Pseudomonadati</taxon>
        <taxon>Acidobacteriota</taxon>
        <taxon>Terriglobia</taxon>
        <taxon>Terriglobales</taxon>
        <taxon>Acidobacteriaceae</taxon>
        <taxon>Granulicella</taxon>
    </lineage>
</organism>
<dbReference type="Proteomes" id="UP001596391">
    <property type="component" value="Unassembled WGS sequence"/>
</dbReference>
<dbReference type="Gene3D" id="2.40.170.20">
    <property type="entry name" value="TonB-dependent receptor, beta-barrel domain"/>
    <property type="match status" value="1"/>
</dbReference>
<evidence type="ECO:0000259" key="5">
    <source>
        <dbReference type="Pfam" id="PF25183"/>
    </source>
</evidence>
<sequence>MATESISVSGQSAQMNGLANFSEDDIKQRVQDAMERARSEGRMSGNDGNVNAIVSVLGPMMGGMGPGGGGPGGGGRGGGGSRGGGMGGFRNFNPTQPHGSFYYTGEYSGLDSAPWSATYTAVNKPSYNKNSYGASFMGSPYIPGLTKPSTKQFVFGNFSGVRNTTPTVYTATVPTSLLRSGDFSQTGVTIYNPYTGLPFVGNKIPTCTTTGQTGCITLQAQQILANYYPACNLAGCETLPSTAYNYQTVTTAGTNTENVNMRYVRNLGQDAGNPFAGMRRQQNGPATLRQNINVGFSYSHSASDQRNVFLPLGGTTFSDGYNVSAGHTLSYGKLSNTATVTWNRSHALTRNYFTDTNTNPTLQSGITSPSTGAVGFRPDFYNGLVGISISRFQGLSNTQPNDSISQTISFSDGVSWRKKKHNMRFGFDIRRLHQDSLGGSNALGTLTFTGINTSGTSSASTTTNGYASFADFLLGLPQQSTIQAGTNKIYLRENVFDLYGQDDYRVTDNITLNYGIRYEYFAPFTEKNGRLVNLTGVSSQTTSVGCVTPNGVTAGALQCGVGPTGSLIFPDHTMVAPRFGVAWHPKWLKQTVLRAGYGLNFNTAQFATFAKLMSYQPPFAVTQSNVLATATNATGCSISNLTLANPYGCSNKLYQNSFAVNPNYRLGMVQVYNADIQKTLPMQIVLNIGYNGSHGSNLDVTRAPNHNVNTVTTPNAVAFTYRDSTGESTFNAFTVSAQKRMQHGVSLGATYQYAHSIDDASSIGGSTSTSSIQNDNDLHAERGNSSFDVRHKLTGNWVLEAPFGPNRLFLNKGGVMSKILDGFLLSGDFTFQSGTYYTPTVQSTAAQVSAGGTYTLRPDRVFSQPVQGTGQAARPQNPNATYFNTAAFVYPTGTYGSASRYSIEGPGTVAADASLSRNVQLGSTRSFEARMTASNVFNTVQYSSINTSLGSANFGQVTGAASMRKITFTARYRF</sequence>
<feature type="compositionally biased region" description="Gly residues" evidence="4">
    <location>
        <begin position="61"/>
        <end position="88"/>
    </location>
</feature>
<comment type="caution">
    <text evidence="6">The sequence shown here is derived from an EMBL/GenBank/DDBJ whole genome shotgun (WGS) entry which is preliminary data.</text>
</comment>
<dbReference type="InterPro" id="IPR057601">
    <property type="entry name" value="Oar-like_b-barrel"/>
</dbReference>
<dbReference type="SUPFAM" id="SSF56935">
    <property type="entry name" value="Porins"/>
    <property type="match status" value="1"/>
</dbReference>
<dbReference type="Pfam" id="PF25183">
    <property type="entry name" value="OMP_b-brl_4"/>
    <property type="match status" value="1"/>
</dbReference>
<keyword evidence="2" id="KW-0472">Membrane</keyword>
<evidence type="ECO:0000313" key="6">
    <source>
        <dbReference type="EMBL" id="MFC6646644.1"/>
    </source>
</evidence>
<dbReference type="InterPro" id="IPR036942">
    <property type="entry name" value="Beta-barrel_TonB_sf"/>
</dbReference>
<evidence type="ECO:0000256" key="4">
    <source>
        <dbReference type="SAM" id="MobiDB-lite"/>
    </source>
</evidence>
<dbReference type="EMBL" id="JBHSWI010000001">
    <property type="protein sequence ID" value="MFC6646644.1"/>
    <property type="molecule type" value="Genomic_DNA"/>
</dbReference>
<keyword evidence="3" id="KW-0998">Cell outer membrane</keyword>
<reference evidence="7" key="1">
    <citation type="journal article" date="2019" name="Int. J. Syst. Evol. Microbiol.">
        <title>The Global Catalogue of Microorganisms (GCM) 10K type strain sequencing project: providing services to taxonomists for standard genome sequencing and annotation.</title>
        <authorList>
            <consortium name="The Broad Institute Genomics Platform"/>
            <consortium name="The Broad Institute Genome Sequencing Center for Infectious Disease"/>
            <person name="Wu L."/>
            <person name="Ma J."/>
        </authorList>
    </citation>
    <scope>NUCLEOTIDE SEQUENCE [LARGE SCALE GENOMIC DNA]</scope>
    <source>
        <strain evidence="7">CGMCC 1.16026</strain>
    </source>
</reference>
<keyword evidence="7" id="KW-1185">Reference proteome</keyword>
<gene>
    <name evidence="6" type="ORF">ACFQBQ_13820</name>
</gene>